<dbReference type="FunFam" id="2.40.50.1070:FF:000003">
    <property type="entry name" value="23S rRNA (Uracil-5-)-methyltransferase RumA"/>
    <property type="match status" value="1"/>
</dbReference>
<protein>
    <submittedName>
        <fullName evidence="6">RNA methyltransferase</fullName>
    </submittedName>
</protein>
<dbReference type="Gene3D" id="2.40.50.1070">
    <property type="match status" value="1"/>
</dbReference>
<reference evidence="6" key="1">
    <citation type="journal article" date="2014" name="Genome Announc.">
        <title>Draft Genome Sequence of Clostridium straminisolvens Strain JCM 21531T, Isolated from a Cellulose-Degrading Bacterial Community.</title>
        <authorList>
            <person name="Yuki M."/>
            <person name="Oshima K."/>
            <person name="Suda W."/>
            <person name="Sakamoto M."/>
            <person name="Kitamura K."/>
            <person name="Iida T."/>
            <person name="Hattori M."/>
            <person name="Ohkuma M."/>
        </authorList>
    </citation>
    <scope>NUCLEOTIDE SEQUENCE [LARGE SCALE GENOMIC DNA]</scope>
    <source>
        <strain evidence="6">JCM 21531</strain>
    </source>
</reference>
<dbReference type="Proteomes" id="UP000019109">
    <property type="component" value="Unassembled WGS sequence"/>
</dbReference>
<dbReference type="Pfam" id="PF01938">
    <property type="entry name" value="TRAM"/>
    <property type="match status" value="1"/>
</dbReference>
<evidence type="ECO:0000256" key="4">
    <source>
        <dbReference type="PROSITE-ProRule" id="PRU01024"/>
    </source>
</evidence>
<dbReference type="PROSITE" id="PS51687">
    <property type="entry name" value="SAM_MT_RNA_M5U"/>
    <property type="match status" value="1"/>
</dbReference>
<dbReference type="InterPro" id="IPR029063">
    <property type="entry name" value="SAM-dependent_MTases_sf"/>
</dbReference>
<keyword evidence="3 4" id="KW-0949">S-adenosyl-L-methionine</keyword>
<dbReference type="InterPro" id="IPR012340">
    <property type="entry name" value="NA-bd_OB-fold"/>
</dbReference>
<dbReference type="SUPFAM" id="SSF53335">
    <property type="entry name" value="S-adenosyl-L-methionine-dependent methyltransferases"/>
    <property type="match status" value="1"/>
</dbReference>
<dbReference type="Gene3D" id="3.40.50.150">
    <property type="entry name" value="Vaccinia Virus protein VP39"/>
    <property type="match status" value="1"/>
</dbReference>
<keyword evidence="7" id="KW-1185">Reference proteome</keyword>
<dbReference type="NCBIfam" id="TIGR00479">
    <property type="entry name" value="rumA"/>
    <property type="match status" value="1"/>
</dbReference>
<dbReference type="PANTHER" id="PTHR11061">
    <property type="entry name" value="RNA M5U METHYLTRANSFERASE"/>
    <property type="match status" value="1"/>
</dbReference>
<dbReference type="Gene3D" id="2.40.50.140">
    <property type="entry name" value="Nucleic acid-binding proteins"/>
    <property type="match status" value="1"/>
</dbReference>
<dbReference type="STRING" id="1294263.JCM21531_2884"/>
<organism evidence="6 7">
    <name type="scientific">Acetivibrio straminisolvens JCM 21531</name>
    <dbReference type="NCBI Taxonomy" id="1294263"/>
    <lineage>
        <taxon>Bacteria</taxon>
        <taxon>Bacillati</taxon>
        <taxon>Bacillota</taxon>
        <taxon>Clostridia</taxon>
        <taxon>Eubacteriales</taxon>
        <taxon>Oscillospiraceae</taxon>
        <taxon>Acetivibrio</taxon>
    </lineage>
</organism>
<feature type="domain" description="TRAM" evidence="5">
    <location>
        <begin position="3"/>
        <end position="61"/>
    </location>
</feature>
<evidence type="ECO:0000313" key="6">
    <source>
        <dbReference type="EMBL" id="GAE89365.1"/>
    </source>
</evidence>
<dbReference type="PANTHER" id="PTHR11061:SF30">
    <property type="entry name" value="TRNA (URACIL(54)-C(5))-METHYLTRANSFERASE"/>
    <property type="match status" value="1"/>
</dbReference>
<dbReference type="GO" id="GO:0070041">
    <property type="term" value="F:rRNA (uridine-C5-)-methyltransferase activity"/>
    <property type="evidence" value="ECO:0007669"/>
    <property type="project" value="TreeGrafter"/>
</dbReference>
<evidence type="ECO:0000256" key="3">
    <source>
        <dbReference type="ARBA" id="ARBA00022691"/>
    </source>
</evidence>
<evidence type="ECO:0000256" key="2">
    <source>
        <dbReference type="ARBA" id="ARBA00022679"/>
    </source>
</evidence>
<dbReference type="InterPro" id="IPR002792">
    <property type="entry name" value="TRAM_dom"/>
</dbReference>
<name>W4V7L3_9FIRM</name>
<dbReference type="FunFam" id="2.40.50.140:FF:000097">
    <property type="entry name" value="23S rRNA (uracil(1939)-C(5))-methyltransferase RlmD"/>
    <property type="match status" value="1"/>
</dbReference>
<dbReference type="SUPFAM" id="SSF50249">
    <property type="entry name" value="Nucleic acid-binding proteins"/>
    <property type="match status" value="1"/>
</dbReference>
<sequence length="285" mass="31835">MALVKKNEVYTIDITGMTHEGQGVGRIDNFTVFVDGPIEGEKVEIKIIKVKTSYAIGKLLKVLEPSADRTEPFCPSYKRCGGCSLQHMNYEAGLKFKTGIVRENIRRIGGLEGVVVHDAIGMEQPLNYRNKAQYPVGRYKDGVRAGFYAKKSHEIIDCSTCGIQHSVSDRVRDIVKEFIEENGISTYDEITGEGLVRHIMTRVGFKTGEVMVVLVINGRNIPGQKKLSEKLVKEIPEIKSIVLNVNAKKTNVILGDENIVVYGRDTITDYIGDFKFNISLCLFSR</sequence>
<dbReference type="AlphaFoldDB" id="W4V7L3"/>
<evidence type="ECO:0000259" key="5">
    <source>
        <dbReference type="PROSITE" id="PS50926"/>
    </source>
</evidence>
<accession>W4V7L3</accession>
<gene>
    <name evidence="6" type="ORF">JCM21531_2884</name>
</gene>
<comment type="caution">
    <text evidence="4">Lacks conserved residue(s) required for the propagation of feature annotation.</text>
</comment>
<evidence type="ECO:0000313" key="7">
    <source>
        <dbReference type="Proteomes" id="UP000019109"/>
    </source>
</evidence>
<dbReference type="GO" id="GO:0070475">
    <property type="term" value="P:rRNA base methylation"/>
    <property type="evidence" value="ECO:0007669"/>
    <property type="project" value="TreeGrafter"/>
</dbReference>
<evidence type="ECO:0000256" key="1">
    <source>
        <dbReference type="ARBA" id="ARBA00022603"/>
    </source>
</evidence>
<keyword evidence="2 4" id="KW-0808">Transferase</keyword>
<keyword evidence="1 4" id="KW-0489">Methyltransferase</keyword>
<dbReference type="EMBL" id="BAVR01000036">
    <property type="protein sequence ID" value="GAE89365.1"/>
    <property type="molecule type" value="Genomic_DNA"/>
</dbReference>
<comment type="caution">
    <text evidence="6">The sequence shown here is derived from an EMBL/GenBank/DDBJ whole genome shotgun (WGS) entry which is preliminary data.</text>
</comment>
<dbReference type="PROSITE" id="PS50926">
    <property type="entry name" value="TRAM"/>
    <property type="match status" value="1"/>
</dbReference>
<comment type="similarity">
    <text evidence="4">Belongs to the class I-like SAM-binding methyltransferase superfamily. RNA M5U methyltransferase family.</text>
</comment>
<proteinExistence type="inferred from homology"/>
<dbReference type="InterPro" id="IPR010280">
    <property type="entry name" value="U5_MeTrfase_fam"/>
</dbReference>